<comment type="caution">
    <text evidence="2">The sequence shown here is derived from an EMBL/GenBank/DDBJ whole genome shotgun (WGS) entry which is preliminary data.</text>
</comment>
<feature type="domain" description="DUF7882" evidence="1">
    <location>
        <begin position="1"/>
        <end position="96"/>
    </location>
</feature>
<reference evidence="2 3" key="1">
    <citation type="submission" date="2020-08" db="EMBL/GenBank/DDBJ databases">
        <title>Sequencing the genomes of 1000 actinobacteria strains.</title>
        <authorList>
            <person name="Klenk H.-P."/>
        </authorList>
    </citation>
    <scope>NUCLEOTIDE SEQUENCE [LARGE SCALE GENOMIC DNA]</scope>
    <source>
        <strain evidence="2 3">DSM 21065</strain>
    </source>
</reference>
<dbReference type="InterPro" id="IPR057204">
    <property type="entry name" value="DUF7882"/>
</dbReference>
<organism evidence="2 3">
    <name type="scientific">Cryobacterium roopkundense</name>
    <dbReference type="NCBI Taxonomy" id="1001240"/>
    <lineage>
        <taxon>Bacteria</taxon>
        <taxon>Bacillati</taxon>
        <taxon>Actinomycetota</taxon>
        <taxon>Actinomycetes</taxon>
        <taxon>Micrococcales</taxon>
        <taxon>Microbacteriaceae</taxon>
        <taxon>Cryobacterium</taxon>
    </lineage>
</organism>
<dbReference type="AlphaFoldDB" id="A0A7W9A0R8"/>
<gene>
    <name evidence="2" type="ORF">BJ997_004023</name>
</gene>
<dbReference type="Pfam" id="PF25355">
    <property type="entry name" value="DUF7882"/>
    <property type="match status" value="1"/>
</dbReference>
<dbReference type="OrthoDB" id="5123855at2"/>
<evidence type="ECO:0000313" key="2">
    <source>
        <dbReference type="EMBL" id="MBB5643475.1"/>
    </source>
</evidence>
<protein>
    <recommendedName>
        <fullName evidence="1">DUF7882 domain-containing protein</fullName>
    </recommendedName>
</protein>
<accession>A0A7W9A0R8</accession>
<evidence type="ECO:0000259" key="1">
    <source>
        <dbReference type="Pfam" id="PF25355"/>
    </source>
</evidence>
<name>A0A7W9A0R8_9MICO</name>
<dbReference type="RefSeq" id="WP_052542318.1">
    <property type="nucleotide sequence ID" value="NZ_JACHBQ010000001.1"/>
</dbReference>
<proteinExistence type="predicted"/>
<evidence type="ECO:0000313" key="3">
    <source>
        <dbReference type="Proteomes" id="UP000561726"/>
    </source>
</evidence>
<dbReference type="EMBL" id="JACHBQ010000001">
    <property type="protein sequence ID" value="MBB5643475.1"/>
    <property type="molecule type" value="Genomic_DNA"/>
</dbReference>
<dbReference type="Proteomes" id="UP000561726">
    <property type="component" value="Unassembled WGS sequence"/>
</dbReference>
<sequence length="119" mass="13210">MGKLTYDSTLTADFDDRVLAHIQVVVGAKLRRGESFYFSWRDDPKSGDGRSTIWMHPSIPVSYKYFGSRSPSLNREWIEVLMATANSSGGLQIVPEPHAPSIVPGVDSDLVANHFTKLD</sequence>